<evidence type="ECO:0000256" key="4">
    <source>
        <dbReference type="SAM" id="MobiDB-lite"/>
    </source>
</evidence>
<accession>A0A9W4XHQ7</accession>
<keyword evidence="2" id="KW-0396">Initiation factor</keyword>
<feature type="compositionally biased region" description="Low complexity" evidence="4">
    <location>
        <begin position="742"/>
        <end position="756"/>
    </location>
</feature>
<protein>
    <recommendedName>
        <fullName evidence="5">PCI domain-containing protein</fullName>
    </recommendedName>
</protein>
<keyword evidence="3" id="KW-0648">Protein biosynthesis</keyword>
<evidence type="ECO:0000313" key="6">
    <source>
        <dbReference type="EMBL" id="CAI5759287.1"/>
    </source>
</evidence>
<dbReference type="PANTHER" id="PTHR13937:SF0">
    <property type="entry name" value="EUKARYOTIC TRANSLATION INITIATION FACTOR 3 SUBUNIT C-RELATED"/>
    <property type="match status" value="1"/>
</dbReference>
<dbReference type="InterPro" id="IPR008905">
    <property type="entry name" value="EIF3C_N_dom"/>
</dbReference>
<dbReference type="GO" id="GO:0005852">
    <property type="term" value="C:eukaryotic translation initiation factor 3 complex"/>
    <property type="evidence" value="ECO:0007669"/>
    <property type="project" value="InterPro"/>
</dbReference>
<dbReference type="GO" id="GO:0031369">
    <property type="term" value="F:translation initiation factor binding"/>
    <property type="evidence" value="ECO:0007669"/>
    <property type="project" value="InterPro"/>
</dbReference>
<dbReference type="InterPro" id="IPR027516">
    <property type="entry name" value="EIF3C"/>
</dbReference>
<evidence type="ECO:0000313" key="7">
    <source>
        <dbReference type="Proteomes" id="UP001152885"/>
    </source>
</evidence>
<reference evidence="6" key="1">
    <citation type="submission" date="2022-12" db="EMBL/GenBank/DDBJ databases">
        <authorList>
            <person name="Brejova B."/>
        </authorList>
    </citation>
    <scope>NUCLEOTIDE SEQUENCE</scope>
</reference>
<evidence type="ECO:0000256" key="3">
    <source>
        <dbReference type="ARBA" id="ARBA00022917"/>
    </source>
</evidence>
<proteinExistence type="predicted"/>
<evidence type="ECO:0000259" key="5">
    <source>
        <dbReference type="PROSITE" id="PS50250"/>
    </source>
</evidence>
<dbReference type="PANTHER" id="PTHR13937">
    <property type="entry name" value="EUKARYOTIC TRANSLATION INITATION FACTOR 3, SUBUNIT 8 EIF3S8 -RELATED"/>
    <property type="match status" value="1"/>
</dbReference>
<dbReference type="AlphaFoldDB" id="A0A9W4XHQ7"/>
<name>A0A9W4XHQ7_9ASCO</name>
<dbReference type="PROSITE" id="PS50250">
    <property type="entry name" value="PCI"/>
    <property type="match status" value="1"/>
</dbReference>
<organism evidence="6 7">
    <name type="scientific">Candida verbasci</name>
    <dbReference type="NCBI Taxonomy" id="1227364"/>
    <lineage>
        <taxon>Eukaryota</taxon>
        <taxon>Fungi</taxon>
        <taxon>Dikarya</taxon>
        <taxon>Ascomycota</taxon>
        <taxon>Saccharomycotina</taxon>
        <taxon>Pichiomycetes</taxon>
        <taxon>Debaryomycetaceae</taxon>
        <taxon>Candida/Lodderomyces clade</taxon>
        <taxon>Candida</taxon>
    </lineage>
</organism>
<sequence length="780" mass="89886">MSRFFASGYASETSSEEEDLLSTSEEELLSSSDEEQLEEGEDEDEDKVDSDFFNNEDESSSDDDEVPTGPTYFLKKSFLKGSAGDSDSESDDEGRSKIVKSSRDKVSEEMKSSISLIKTESNWNKILIEFDKLIKLTSKYNNLVPKSFISLLGHLNESKVQTADLSSDEAKSFVILKQRVKKQLKEFQSYYDSYIENPENFDSDEPLTSVKSLESTDNNQGKEYSLIFKTLKEVKDNRGKKNVDKHLQIQMLEELFNSEITTFESILIYQMLLSIRFDASSNQAFMPLDQWQKNLNDLIKLLDILEKDQTYVLSEKGQILDEIDVEPEADENGVKTIYGSITSYIDRIDDEFTKSLNNIDAHSNEYIDRLKDEIKVYSMIIRGLKYIESIEESHHQINRLTYNKLKHLYYKSDKLIKIMEKEIGNDVVAEKLIKELVDKLADDENYRDNAILFHSYYLSLNNNFSASKDLFIKSKLASDQAVNYNRALVQLALCSFRLGNIAESITMLTELINSQRIKELLAQSIPQKFGTPSDKSKFIPFHQQINIDLLECVYTTATLLHEVPLIALNNKDLSKKKDTSLRTKLQYYQKQFFQGPPESTRDYLIHSAIALQKGDWKKSYNLISSIKLWNLFSNHEELLSMLKNQLQVQGLKTYIYIYKTIYTKLSIDKLSTIFELTKDDVIKIVNEIIELGNISGSISNDFIVFDKEITRSKLQESAIKLNGFIQLLSEKNEKTGSNGYGKKQNQQQNQQPQQQEQSKEQADEKEKEISYRYANVVNDF</sequence>
<feature type="region of interest" description="Disordered" evidence="4">
    <location>
        <begin position="733"/>
        <end position="770"/>
    </location>
</feature>
<feature type="compositionally biased region" description="Basic and acidic residues" evidence="4">
    <location>
        <begin position="757"/>
        <end position="770"/>
    </location>
</feature>
<feature type="compositionally biased region" description="Acidic residues" evidence="4">
    <location>
        <begin position="14"/>
        <end position="66"/>
    </location>
</feature>
<dbReference type="OrthoDB" id="29647at2759"/>
<comment type="caution">
    <text evidence="6">The sequence shown here is derived from an EMBL/GenBank/DDBJ whole genome shotgun (WGS) entry which is preliminary data.</text>
</comment>
<feature type="compositionally biased region" description="Basic and acidic residues" evidence="4">
    <location>
        <begin position="93"/>
        <end position="104"/>
    </location>
</feature>
<dbReference type="GO" id="GO:0003723">
    <property type="term" value="F:RNA binding"/>
    <property type="evidence" value="ECO:0007669"/>
    <property type="project" value="InterPro"/>
</dbReference>
<evidence type="ECO:0000256" key="1">
    <source>
        <dbReference type="ARBA" id="ARBA00022490"/>
    </source>
</evidence>
<gene>
    <name evidence="6" type="ORF">CANVERA_P3797</name>
</gene>
<keyword evidence="7" id="KW-1185">Reference proteome</keyword>
<dbReference type="GO" id="GO:0003743">
    <property type="term" value="F:translation initiation factor activity"/>
    <property type="evidence" value="ECO:0007669"/>
    <property type="project" value="UniProtKB-KW"/>
</dbReference>
<feature type="domain" description="PCI" evidence="5">
    <location>
        <begin position="541"/>
        <end position="712"/>
    </location>
</feature>
<dbReference type="Pfam" id="PF05470">
    <property type="entry name" value="eIF-3c_N"/>
    <property type="match status" value="2"/>
</dbReference>
<dbReference type="EMBL" id="CANTUO010000004">
    <property type="protein sequence ID" value="CAI5759287.1"/>
    <property type="molecule type" value="Genomic_DNA"/>
</dbReference>
<dbReference type="Proteomes" id="UP001152885">
    <property type="component" value="Unassembled WGS sequence"/>
</dbReference>
<dbReference type="Pfam" id="PF01399">
    <property type="entry name" value="PCI"/>
    <property type="match status" value="1"/>
</dbReference>
<dbReference type="InterPro" id="IPR000717">
    <property type="entry name" value="PCI_dom"/>
</dbReference>
<dbReference type="SMART" id="SM00088">
    <property type="entry name" value="PINT"/>
    <property type="match status" value="1"/>
</dbReference>
<feature type="region of interest" description="Disordered" evidence="4">
    <location>
        <begin position="1"/>
        <end position="104"/>
    </location>
</feature>
<evidence type="ECO:0000256" key="2">
    <source>
        <dbReference type="ARBA" id="ARBA00022540"/>
    </source>
</evidence>
<keyword evidence="1" id="KW-0963">Cytoplasm</keyword>